<feature type="chain" id="PRO_5024398889" description="Flagellar assembly protein T N-terminal domain-containing protein" evidence="1">
    <location>
        <begin position="26"/>
        <end position="396"/>
    </location>
</feature>
<evidence type="ECO:0000256" key="1">
    <source>
        <dbReference type="SAM" id="SignalP"/>
    </source>
</evidence>
<keyword evidence="1" id="KW-0732">Signal</keyword>
<sequence length="396" mass="42514">MFKHNAMRKWIGAIGLLVAMAFVPAAGHGTSRPVVKQVNVLGTAVVHGNELVEARQNAVDDALVAAVGQVVVEMLTGETVVRRFKVINDNLLERPKEYIQNYRVLTESVLKNTIRTLVQVDISVDRVSRDLSRLGLALSGAAYPHIVFMMAEKNVNDEDFAYWWGDRRLQQRTISEAAVAEALRTSGFVVMDPPDISTPPGLPVTVSDEQMIAFGKRLGADIVVAGSGTAAPAPNTLGGTITAYEAVVEARALSVQSGKSVARTRQKFVVSGQDAFAGGREALSGAGAAAGDALARQIMVAWQQEQDRSAAILVEVEGTGGHIASFVRLRTAIATLSGVKDLKMREMSSDKAVMAVSYQGTARSLADALLLKTFKGFGLDIYEVTTEVVRIRLVHQ</sequence>
<evidence type="ECO:0000313" key="2">
    <source>
        <dbReference type="EMBL" id="BBO76155.1"/>
    </source>
</evidence>
<name>A0A5K7Z620_9BACT</name>
<dbReference type="EMBL" id="AP021875">
    <property type="protein sequence ID" value="BBO76155.1"/>
    <property type="molecule type" value="Genomic_DNA"/>
</dbReference>
<accession>A0A5K7Z620</accession>
<proteinExistence type="predicted"/>
<dbReference type="KEGG" id="dwd:DSCW_35720"/>
<evidence type="ECO:0000313" key="3">
    <source>
        <dbReference type="Proteomes" id="UP000427769"/>
    </source>
</evidence>
<feature type="signal peptide" evidence="1">
    <location>
        <begin position="1"/>
        <end position="25"/>
    </location>
</feature>
<dbReference type="Pfam" id="PF09839">
    <property type="entry name" value="DUF2066"/>
    <property type="match status" value="1"/>
</dbReference>
<dbReference type="InterPro" id="IPR018642">
    <property type="entry name" value="DUF2066"/>
</dbReference>
<dbReference type="Gene3D" id="3.30.1660.40">
    <property type="entry name" value="FlgT, N-terminal domain"/>
    <property type="match status" value="1"/>
</dbReference>
<protein>
    <recommendedName>
        <fullName evidence="4">Flagellar assembly protein T N-terminal domain-containing protein</fullName>
    </recommendedName>
</protein>
<dbReference type="AlphaFoldDB" id="A0A5K7Z620"/>
<keyword evidence="3" id="KW-1185">Reference proteome</keyword>
<evidence type="ECO:0008006" key="4">
    <source>
        <dbReference type="Google" id="ProtNLM"/>
    </source>
</evidence>
<dbReference type="RefSeq" id="WP_170302353.1">
    <property type="nucleotide sequence ID" value="NZ_AP021875.1"/>
</dbReference>
<dbReference type="Proteomes" id="UP000427769">
    <property type="component" value="Chromosome"/>
</dbReference>
<reference evidence="2 3" key="1">
    <citation type="submission" date="2019-11" db="EMBL/GenBank/DDBJ databases">
        <title>Comparative genomics of hydrocarbon-degrading Desulfosarcina strains.</title>
        <authorList>
            <person name="Watanabe M."/>
            <person name="Kojima H."/>
            <person name="Fukui M."/>
        </authorList>
    </citation>
    <scope>NUCLEOTIDE SEQUENCE [LARGE SCALE GENOMIC DNA]</scope>
    <source>
        <strain evidence="2 3">PP31</strain>
    </source>
</reference>
<organism evidence="2 3">
    <name type="scientific">Desulfosarcina widdelii</name>
    <dbReference type="NCBI Taxonomy" id="947919"/>
    <lineage>
        <taxon>Bacteria</taxon>
        <taxon>Pseudomonadati</taxon>
        <taxon>Thermodesulfobacteriota</taxon>
        <taxon>Desulfobacteria</taxon>
        <taxon>Desulfobacterales</taxon>
        <taxon>Desulfosarcinaceae</taxon>
        <taxon>Desulfosarcina</taxon>
    </lineage>
</organism>
<dbReference type="InterPro" id="IPR038180">
    <property type="entry name" value="FlgT_N_sf"/>
</dbReference>
<gene>
    <name evidence="2" type="ORF">DSCW_35720</name>
</gene>